<comment type="caution">
    <text evidence="1">The sequence shown here is derived from an EMBL/GenBank/DDBJ whole genome shotgun (WGS) entry which is preliminary data.</text>
</comment>
<name>A0AB74F5T9_9FIRM</name>
<reference evidence="1 2" key="1">
    <citation type="submission" date="2016-11" db="EMBL/GenBank/DDBJ databases">
        <authorList>
            <person name="Varghese N."/>
            <person name="Submissions S."/>
        </authorList>
    </citation>
    <scope>NUCLEOTIDE SEQUENCE [LARGE SCALE GENOMIC DNA]</scope>
    <source>
        <strain evidence="1 2">FD</strain>
    </source>
</reference>
<protein>
    <submittedName>
        <fullName evidence="1">Uncharacterized protein</fullName>
    </submittedName>
</protein>
<dbReference type="RefSeq" id="WP_073383622.1">
    <property type="nucleotide sequence ID" value="NZ_CAUFHM010000003.1"/>
</dbReference>
<evidence type="ECO:0000313" key="1">
    <source>
        <dbReference type="EMBL" id="SHM54182.1"/>
    </source>
</evidence>
<dbReference type="Proteomes" id="UP000184012">
    <property type="component" value="Unassembled WGS sequence"/>
</dbReference>
<dbReference type="EMBL" id="FRBP01000020">
    <property type="protein sequence ID" value="SHM54182.1"/>
    <property type="molecule type" value="Genomic_DNA"/>
</dbReference>
<proteinExistence type="predicted"/>
<evidence type="ECO:0000313" key="2">
    <source>
        <dbReference type="Proteomes" id="UP000184012"/>
    </source>
</evidence>
<gene>
    <name evidence="1" type="ORF">SAMN04515649_12019</name>
</gene>
<organism evidence="1 2">
    <name type="scientific">Eubacterium callanderi</name>
    <dbReference type="NCBI Taxonomy" id="53442"/>
    <lineage>
        <taxon>Bacteria</taxon>
        <taxon>Bacillati</taxon>
        <taxon>Bacillota</taxon>
        <taxon>Clostridia</taxon>
        <taxon>Eubacteriales</taxon>
        <taxon>Eubacteriaceae</taxon>
        <taxon>Eubacterium</taxon>
    </lineage>
</organism>
<sequence>MKSKKEKAIEQLYKKYGKYGVSKKQLKEIINSGLKQGISLKSAIIGARLALSGQFGGNELFTVDDVCAVTGETEAEVIKRIKQLEREGHNVLHKGPLPA</sequence>
<accession>A0AB74F5T9</accession>
<dbReference type="AlphaFoldDB" id="A0AB74F5T9"/>